<gene>
    <name evidence="2" type="ORF">SAMN04487996_11830</name>
</gene>
<dbReference type="RefSeq" id="WP_090156039.1">
    <property type="nucleotide sequence ID" value="NZ_FNAN01000018.1"/>
</dbReference>
<accession>A0A1G7TRC0</accession>
<organism evidence="2 3">
    <name type="scientific">Dyadobacter soli</name>
    <dbReference type="NCBI Taxonomy" id="659014"/>
    <lineage>
        <taxon>Bacteria</taxon>
        <taxon>Pseudomonadati</taxon>
        <taxon>Bacteroidota</taxon>
        <taxon>Cytophagia</taxon>
        <taxon>Cytophagales</taxon>
        <taxon>Spirosomataceae</taxon>
        <taxon>Dyadobacter</taxon>
    </lineage>
</organism>
<dbReference type="PROSITE" id="PS51257">
    <property type="entry name" value="PROKAR_LIPOPROTEIN"/>
    <property type="match status" value="1"/>
</dbReference>
<reference evidence="3" key="1">
    <citation type="submission" date="2016-10" db="EMBL/GenBank/DDBJ databases">
        <authorList>
            <person name="Varghese N."/>
            <person name="Submissions S."/>
        </authorList>
    </citation>
    <scope>NUCLEOTIDE SEQUENCE [LARGE SCALE GENOMIC DNA]</scope>
    <source>
        <strain evidence="3">DSM 25329</strain>
    </source>
</reference>
<dbReference type="Proteomes" id="UP000198748">
    <property type="component" value="Unassembled WGS sequence"/>
</dbReference>
<name>A0A1G7TRC0_9BACT</name>
<evidence type="ECO:0000256" key="1">
    <source>
        <dbReference type="SAM" id="MobiDB-lite"/>
    </source>
</evidence>
<sequence>MNLTRPISLFAICLLAASCSKKSEKSPQLIEANRLHLEAIEISKQLETRLDSLSPKAAGDVEKSRIDSLRSLIETWEENVIEVPGFPHAHDHAHGAHSHKSAPPMTDESMLDYQRQSREAIIELKEAIVKIDSLQK</sequence>
<dbReference type="AlphaFoldDB" id="A0A1G7TRC0"/>
<dbReference type="OrthoDB" id="964803at2"/>
<evidence type="ECO:0000313" key="2">
    <source>
        <dbReference type="EMBL" id="SDG37732.1"/>
    </source>
</evidence>
<proteinExistence type="predicted"/>
<feature type="region of interest" description="Disordered" evidence="1">
    <location>
        <begin position="87"/>
        <end position="111"/>
    </location>
</feature>
<dbReference type="EMBL" id="FNAN01000018">
    <property type="protein sequence ID" value="SDG37732.1"/>
    <property type="molecule type" value="Genomic_DNA"/>
</dbReference>
<protein>
    <submittedName>
        <fullName evidence="2">Uncharacterized protein</fullName>
    </submittedName>
</protein>
<dbReference type="STRING" id="659014.SAMN04487996_11830"/>
<evidence type="ECO:0000313" key="3">
    <source>
        <dbReference type="Proteomes" id="UP000198748"/>
    </source>
</evidence>
<keyword evidence="3" id="KW-1185">Reference proteome</keyword>